<evidence type="ECO:0000313" key="1">
    <source>
        <dbReference type="EMBL" id="KAG2218974.1"/>
    </source>
</evidence>
<sequence>MKNRSIPGITPLTRKKTGTKVDILIKHFYDDFSVGEAGLSGGAVSTKYITESSLKLSKPLKDIVWNLSKMSTKDTEHLRTELTVKLMAVPVWQYFVVYIP</sequence>
<proteinExistence type="predicted"/>
<dbReference type="OrthoDB" id="2299483at2759"/>
<organism evidence="1 2">
    <name type="scientific">Circinella minor</name>
    <dbReference type="NCBI Taxonomy" id="1195481"/>
    <lineage>
        <taxon>Eukaryota</taxon>
        <taxon>Fungi</taxon>
        <taxon>Fungi incertae sedis</taxon>
        <taxon>Mucoromycota</taxon>
        <taxon>Mucoromycotina</taxon>
        <taxon>Mucoromycetes</taxon>
        <taxon>Mucorales</taxon>
        <taxon>Lichtheimiaceae</taxon>
        <taxon>Circinella</taxon>
    </lineage>
</organism>
<dbReference type="Proteomes" id="UP000646827">
    <property type="component" value="Unassembled WGS sequence"/>
</dbReference>
<name>A0A8H7RXR0_9FUNG</name>
<evidence type="ECO:0000313" key="2">
    <source>
        <dbReference type="Proteomes" id="UP000646827"/>
    </source>
</evidence>
<accession>A0A8H7RXR0</accession>
<keyword evidence="2" id="KW-1185">Reference proteome</keyword>
<comment type="caution">
    <text evidence="1">The sequence shown here is derived from an EMBL/GenBank/DDBJ whole genome shotgun (WGS) entry which is preliminary data.</text>
</comment>
<dbReference type="EMBL" id="JAEPRB010000201">
    <property type="protein sequence ID" value="KAG2218974.1"/>
    <property type="molecule type" value="Genomic_DNA"/>
</dbReference>
<dbReference type="AlphaFoldDB" id="A0A8H7RXR0"/>
<protein>
    <submittedName>
        <fullName evidence="1">Uncharacterized protein</fullName>
    </submittedName>
</protein>
<gene>
    <name evidence="1" type="ORF">INT45_008398</name>
</gene>
<reference evidence="1 2" key="1">
    <citation type="submission" date="2020-12" db="EMBL/GenBank/DDBJ databases">
        <title>Metabolic potential, ecology and presence of endohyphal bacteria is reflected in genomic diversity of Mucoromycotina.</title>
        <authorList>
            <person name="Muszewska A."/>
            <person name="Okrasinska A."/>
            <person name="Steczkiewicz K."/>
            <person name="Drgas O."/>
            <person name="Orlowska M."/>
            <person name="Perlinska-Lenart U."/>
            <person name="Aleksandrzak-Piekarczyk T."/>
            <person name="Szatraj K."/>
            <person name="Zielenkiewicz U."/>
            <person name="Pilsyk S."/>
            <person name="Malc E."/>
            <person name="Mieczkowski P."/>
            <person name="Kruszewska J.S."/>
            <person name="Biernat P."/>
            <person name="Pawlowska J."/>
        </authorList>
    </citation>
    <scope>NUCLEOTIDE SEQUENCE [LARGE SCALE GENOMIC DNA]</scope>
    <source>
        <strain evidence="1 2">CBS 142.35</strain>
    </source>
</reference>